<dbReference type="OrthoDB" id="6284217at2759"/>
<protein>
    <submittedName>
        <fullName evidence="4">ELL factor</fullName>
    </submittedName>
</protein>
<dbReference type="InterPro" id="IPR010844">
    <property type="entry name" value="Occludin_ELL"/>
</dbReference>
<dbReference type="Gene3D" id="6.10.140.340">
    <property type="match status" value="1"/>
</dbReference>
<dbReference type="PROSITE" id="PS51980">
    <property type="entry name" value="OCEL"/>
    <property type="match status" value="1"/>
</dbReference>
<evidence type="ECO:0000256" key="2">
    <source>
        <dbReference type="PROSITE-ProRule" id="PRU01324"/>
    </source>
</evidence>
<sequence length="66" mass="7781">RKYVTIVSNEQRQSYSADFTTDYSEYEELHTWIDNTSKKFVMLEKQLKLTTPGSKECQVKKGETLK</sequence>
<evidence type="ECO:0000313" key="4">
    <source>
        <dbReference type="EMBL" id="NXP15115.1"/>
    </source>
</evidence>
<dbReference type="SUPFAM" id="SSF144292">
    <property type="entry name" value="occludin/ELL-like"/>
    <property type="match status" value="1"/>
</dbReference>
<keyword evidence="5" id="KW-1185">Reference proteome</keyword>
<dbReference type="Proteomes" id="UP000565698">
    <property type="component" value="Unassembled WGS sequence"/>
</dbReference>
<dbReference type="GO" id="GO:0008023">
    <property type="term" value="C:transcription elongation factor complex"/>
    <property type="evidence" value="ECO:0007669"/>
    <property type="project" value="TreeGrafter"/>
</dbReference>
<name>A0A7L1XY31_9AVES</name>
<dbReference type="GO" id="GO:0032968">
    <property type="term" value="P:positive regulation of transcription elongation by RNA polymerase II"/>
    <property type="evidence" value="ECO:0007669"/>
    <property type="project" value="TreeGrafter"/>
</dbReference>
<dbReference type="Pfam" id="PF07303">
    <property type="entry name" value="Occludin_ELL"/>
    <property type="match status" value="1"/>
</dbReference>
<proteinExistence type="inferred from homology"/>
<dbReference type="PANTHER" id="PTHR23288">
    <property type="entry name" value="OCCLUDIN AND RNA POLYMERASE II ELONGATION FACTOR ELL"/>
    <property type="match status" value="1"/>
</dbReference>
<feature type="non-terminal residue" evidence="4">
    <location>
        <position position="66"/>
    </location>
</feature>
<comment type="similarity">
    <text evidence="1 2">Belongs to the ELL/occludin family.</text>
</comment>
<organism evidence="4 5">
    <name type="scientific">Thinocorus orbignyianus</name>
    <dbReference type="NCBI Taxonomy" id="161742"/>
    <lineage>
        <taxon>Eukaryota</taxon>
        <taxon>Metazoa</taxon>
        <taxon>Chordata</taxon>
        <taxon>Craniata</taxon>
        <taxon>Vertebrata</taxon>
        <taxon>Euteleostomi</taxon>
        <taxon>Archelosauria</taxon>
        <taxon>Archosauria</taxon>
        <taxon>Dinosauria</taxon>
        <taxon>Saurischia</taxon>
        <taxon>Theropoda</taxon>
        <taxon>Coelurosauria</taxon>
        <taxon>Aves</taxon>
        <taxon>Neognathae</taxon>
        <taxon>Neoaves</taxon>
        <taxon>Aequornithes</taxon>
        <taxon>Ciconiiformes</taxon>
        <taxon>Thinocoridae</taxon>
        <taxon>Thinocorus</taxon>
    </lineage>
</organism>
<dbReference type="EMBL" id="VXBW01008034">
    <property type="protein sequence ID" value="NXP15115.1"/>
    <property type="molecule type" value="Genomic_DNA"/>
</dbReference>
<dbReference type="PANTHER" id="PTHR23288:SF17">
    <property type="entry name" value="RNA POLYMERASE II ELONGATION FACTOR ELL"/>
    <property type="match status" value="1"/>
</dbReference>
<evidence type="ECO:0000256" key="1">
    <source>
        <dbReference type="ARBA" id="ARBA00009171"/>
    </source>
</evidence>
<dbReference type="GO" id="GO:0000987">
    <property type="term" value="F:cis-regulatory region sequence-specific DNA binding"/>
    <property type="evidence" value="ECO:0007669"/>
    <property type="project" value="TreeGrafter"/>
</dbReference>
<evidence type="ECO:0000313" key="5">
    <source>
        <dbReference type="Proteomes" id="UP000565698"/>
    </source>
</evidence>
<feature type="non-terminal residue" evidence="4">
    <location>
        <position position="1"/>
    </location>
</feature>
<dbReference type="AlphaFoldDB" id="A0A7L1XY31"/>
<feature type="domain" description="OCEL" evidence="3">
    <location>
        <begin position="1"/>
        <end position="66"/>
    </location>
</feature>
<gene>
    <name evidence="4" type="primary">Ell_1</name>
    <name evidence="4" type="ORF">THIORB_R15539</name>
</gene>
<evidence type="ECO:0000259" key="3">
    <source>
        <dbReference type="PROSITE" id="PS51980"/>
    </source>
</evidence>
<dbReference type="GO" id="GO:0042795">
    <property type="term" value="P:snRNA transcription by RNA polymerase II"/>
    <property type="evidence" value="ECO:0007669"/>
    <property type="project" value="TreeGrafter"/>
</dbReference>
<accession>A0A7L1XY31</accession>
<comment type="caution">
    <text evidence="4">The sequence shown here is derived from an EMBL/GenBank/DDBJ whole genome shotgun (WGS) entry which is preliminary data.</text>
</comment>
<reference evidence="4 5" key="1">
    <citation type="submission" date="2019-09" db="EMBL/GenBank/DDBJ databases">
        <title>Bird 10,000 Genomes (B10K) Project - Family phase.</title>
        <authorList>
            <person name="Zhang G."/>
        </authorList>
    </citation>
    <scope>NUCLEOTIDE SEQUENCE [LARGE SCALE GENOMIC DNA]</scope>
    <source>
        <strain evidence="4">B10K-DU-002-47</strain>
        <tissue evidence="4">Muscle</tissue>
    </source>
</reference>
<dbReference type="InterPro" id="IPR031176">
    <property type="entry name" value="ELL/occludin"/>
</dbReference>